<name>A0AAU7CK48_9BACT</name>
<reference evidence="1" key="1">
    <citation type="submission" date="2024-05" db="EMBL/GenBank/DDBJ databases">
        <title>Planctomycetes of the genus Singulisphaera possess chitinolytic capabilities.</title>
        <authorList>
            <person name="Ivanova A."/>
        </authorList>
    </citation>
    <scope>NUCLEOTIDE SEQUENCE</scope>
    <source>
        <strain evidence="1">Ch08T</strain>
    </source>
</reference>
<dbReference type="RefSeq" id="WP_406698221.1">
    <property type="nucleotide sequence ID" value="NZ_CP155447.1"/>
</dbReference>
<sequence length="247" mass="27697">MSCVAFKGGNALRFVYGNKRSTLDLDFSADGDFPDSPADIKVLMNAALMTGERQYQVKARCQSIHRLPPGVDKTMPTYRIKVCFQLPGDRHFQNIDERLAAGKHLSDVVEVEISLNDVLCETGDEQLSPEAKPLRVCTLDDILSEKLRALLQQVPRNRSRPQDVFDIASMLRKHPELIDPGKVSSFLLRKSEAREIVATKGAFNDDVRGRASLSYDAEVREFTTEFIPFDDAWAEVLALVSRLTIPD</sequence>
<dbReference type="AlphaFoldDB" id="A0AAU7CK48"/>
<dbReference type="Gene3D" id="3.10.450.620">
    <property type="entry name" value="JHP933, nucleotidyltransferase-like core domain"/>
    <property type="match status" value="1"/>
</dbReference>
<dbReference type="EMBL" id="CP155447">
    <property type="protein sequence ID" value="XBH05405.1"/>
    <property type="molecule type" value="Genomic_DNA"/>
</dbReference>
<accession>A0AAU7CK48</accession>
<dbReference type="Pfam" id="PF08843">
    <property type="entry name" value="AbiEii"/>
    <property type="match status" value="1"/>
</dbReference>
<gene>
    <name evidence="1" type="ORF">V5E97_05145</name>
</gene>
<evidence type="ECO:0000313" key="1">
    <source>
        <dbReference type="EMBL" id="XBH05405.1"/>
    </source>
</evidence>
<proteinExistence type="predicted"/>
<dbReference type="GO" id="GO:0016740">
    <property type="term" value="F:transferase activity"/>
    <property type="evidence" value="ECO:0007669"/>
    <property type="project" value="UniProtKB-KW"/>
</dbReference>
<organism evidence="1">
    <name type="scientific">Singulisphaera sp. Ch08</name>
    <dbReference type="NCBI Taxonomy" id="3120278"/>
    <lineage>
        <taxon>Bacteria</taxon>
        <taxon>Pseudomonadati</taxon>
        <taxon>Planctomycetota</taxon>
        <taxon>Planctomycetia</taxon>
        <taxon>Isosphaerales</taxon>
        <taxon>Isosphaeraceae</taxon>
        <taxon>Singulisphaera</taxon>
    </lineage>
</organism>
<keyword evidence="1" id="KW-0808">Transferase</keyword>
<protein>
    <submittedName>
        <fullName evidence="1">Nucleotidyl transferase AbiEii/AbiGii toxin family protein</fullName>
    </submittedName>
</protein>
<dbReference type="InterPro" id="IPR014942">
    <property type="entry name" value="AbiEii"/>
</dbReference>